<evidence type="ECO:0000259" key="1">
    <source>
        <dbReference type="Pfam" id="PF13358"/>
    </source>
</evidence>
<dbReference type="OrthoDB" id="565387at2"/>
<proteinExistence type="predicted"/>
<protein>
    <recommendedName>
        <fullName evidence="1">Tc1-like transposase DDE domain-containing protein</fullName>
    </recommendedName>
</protein>
<dbReference type="Proteomes" id="UP000309747">
    <property type="component" value="Unassembled WGS sequence"/>
</dbReference>
<evidence type="ECO:0000313" key="3">
    <source>
        <dbReference type="Proteomes" id="UP000309747"/>
    </source>
</evidence>
<evidence type="ECO:0000313" key="2">
    <source>
        <dbReference type="EMBL" id="TJZ89042.1"/>
    </source>
</evidence>
<keyword evidence="3" id="KW-1185">Reference proteome</keyword>
<dbReference type="AlphaFoldDB" id="A0A4U0R4D0"/>
<dbReference type="GO" id="GO:0003676">
    <property type="term" value="F:nucleic acid binding"/>
    <property type="evidence" value="ECO:0007669"/>
    <property type="project" value="InterPro"/>
</dbReference>
<comment type="caution">
    <text evidence="2">The sequence shown here is derived from an EMBL/GenBank/DDBJ whole genome shotgun (WGS) entry which is preliminary data.</text>
</comment>
<dbReference type="EMBL" id="SUNI01000044">
    <property type="protein sequence ID" value="TJZ89042.1"/>
    <property type="molecule type" value="Genomic_DNA"/>
</dbReference>
<sequence length="109" mass="11891">MNAHLAEIAKTVAPGAHAVLVMDSAGWHNSSALRIPDNITIVTLPPYAPELNPVENIWAYLRANGLAITVFDTYADIVDRCCNAWNAFANDPERVRSIATREYAKAVNA</sequence>
<gene>
    <name evidence="2" type="ORF">FA743_19430</name>
</gene>
<dbReference type="Gene3D" id="3.30.420.10">
    <property type="entry name" value="Ribonuclease H-like superfamily/Ribonuclease H"/>
    <property type="match status" value="1"/>
</dbReference>
<dbReference type="InterPro" id="IPR036397">
    <property type="entry name" value="RNaseH_sf"/>
</dbReference>
<accession>A0A4U0R4D0</accession>
<dbReference type="InterPro" id="IPR038717">
    <property type="entry name" value="Tc1-like_DDE_dom"/>
</dbReference>
<dbReference type="Pfam" id="PF13358">
    <property type="entry name" value="DDE_3"/>
    <property type="match status" value="1"/>
</dbReference>
<feature type="domain" description="Tc1-like transposase DDE" evidence="1">
    <location>
        <begin position="2"/>
        <end position="67"/>
    </location>
</feature>
<reference evidence="2 3" key="1">
    <citation type="submission" date="2019-04" db="EMBL/GenBank/DDBJ databases">
        <authorList>
            <person name="Li J."/>
        </authorList>
    </citation>
    <scope>NUCLEOTIDE SEQUENCE [LARGE SCALE GENOMIC DNA]</scope>
    <source>
        <strain evidence="2 3">KCTC 42687</strain>
    </source>
</reference>
<name>A0A4U0R4D0_9RHOB</name>
<organism evidence="2 3">
    <name type="scientific">Paracoccus gahaiensis</name>
    <dbReference type="NCBI Taxonomy" id="1706839"/>
    <lineage>
        <taxon>Bacteria</taxon>
        <taxon>Pseudomonadati</taxon>
        <taxon>Pseudomonadota</taxon>
        <taxon>Alphaproteobacteria</taxon>
        <taxon>Rhodobacterales</taxon>
        <taxon>Paracoccaceae</taxon>
        <taxon>Paracoccus</taxon>
    </lineage>
</organism>